<reference evidence="2" key="5">
    <citation type="journal article" date="2021" name="G3 (Bethesda)">
        <title>Aegilops tauschii genome assembly Aet v5.0 features greater sequence contiguity and improved annotation.</title>
        <authorList>
            <person name="Wang L."/>
            <person name="Zhu T."/>
            <person name="Rodriguez J.C."/>
            <person name="Deal K.R."/>
            <person name="Dubcovsky J."/>
            <person name="McGuire P.E."/>
            <person name="Lux T."/>
            <person name="Spannagl M."/>
            <person name="Mayer K.F.X."/>
            <person name="Baldrich P."/>
            <person name="Meyers B.C."/>
            <person name="Huo N."/>
            <person name="Gu Y.Q."/>
            <person name="Zhou H."/>
            <person name="Devos K.M."/>
            <person name="Bennetzen J.L."/>
            <person name="Unver T."/>
            <person name="Budak H."/>
            <person name="Gulick P.J."/>
            <person name="Galiba G."/>
            <person name="Kalapos B."/>
            <person name="Nelson D.R."/>
            <person name="Li P."/>
            <person name="You F.M."/>
            <person name="Luo M.C."/>
            <person name="Dvorak J."/>
        </authorList>
    </citation>
    <scope>NUCLEOTIDE SEQUENCE [LARGE SCALE GENOMIC DNA]</scope>
    <source>
        <strain evidence="2">cv. AL8/78</strain>
    </source>
</reference>
<reference evidence="3" key="1">
    <citation type="journal article" date="2014" name="Science">
        <title>Ancient hybridizations among the ancestral genomes of bread wheat.</title>
        <authorList>
            <consortium name="International Wheat Genome Sequencing Consortium,"/>
            <person name="Marcussen T."/>
            <person name="Sandve S.R."/>
            <person name="Heier L."/>
            <person name="Spannagl M."/>
            <person name="Pfeifer M."/>
            <person name="Jakobsen K.S."/>
            <person name="Wulff B.B."/>
            <person name="Steuernagel B."/>
            <person name="Mayer K.F."/>
            <person name="Olsen O.A."/>
        </authorList>
    </citation>
    <scope>NUCLEOTIDE SEQUENCE [LARGE SCALE GENOMIC DNA]</scope>
    <source>
        <strain evidence="3">cv. AL8/78</strain>
    </source>
</reference>
<feature type="compositionally biased region" description="Pro residues" evidence="1">
    <location>
        <begin position="119"/>
        <end position="144"/>
    </location>
</feature>
<sequence length="208" mass="21700">MSQIQHLASTTTARAPHTGEQSSQSWQNPRTQTTKTGHNRPDPTEADPTSRQLHRRASHGDELAQADQGAATPPRPAGEGPRRRKAAKSPESSRRRTPRSRRTKLPPPRAPSAAASAPRPGPTTAPPKQPQLPSSPRPRPPPRGPRSAAAPHASAGGPPPLRGTGPAATAARADGSGGRGEADGQPTAEGFGAPGSPRRDDARELRRG</sequence>
<feature type="compositionally biased region" description="Basic and acidic residues" evidence="1">
    <location>
        <begin position="197"/>
        <end position="208"/>
    </location>
</feature>
<protein>
    <submittedName>
        <fullName evidence="2">Uncharacterized protein</fullName>
    </submittedName>
</protein>
<name>A0A453QYW9_AEGTS</name>
<proteinExistence type="predicted"/>
<keyword evidence="3" id="KW-1185">Reference proteome</keyword>
<evidence type="ECO:0000313" key="3">
    <source>
        <dbReference type="Proteomes" id="UP000015105"/>
    </source>
</evidence>
<feature type="compositionally biased region" description="Basic residues" evidence="1">
    <location>
        <begin position="95"/>
        <end position="104"/>
    </location>
</feature>
<reference evidence="2" key="3">
    <citation type="journal article" date="2017" name="Nature">
        <title>Genome sequence of the progenitor of the wheat D genome Aegilops tauschii.</title>
        <authorList>
            <person name="Luo M.C."/>
            <person name="Gu Y.Q."/>
            <person name="Puiu D."/>
            <person name="Wang H."/>
            <person name="Twardziok S.O."/>
            <person name="Deal K.R."/>
            <person name="Huo N."/>
            <person name="Zhu T."/>
            <person name="Wang L."/>
            <person name="Wang Y."/>
            <person name="McGuire P.E."/>
            <person name="Liu S."/>
            <person name="Long H."/>
            <person name="Ramasamy R.K."/>
            <person name="Rodriguez J.C."/>
            <person name="Van S.L."/>
            <person name="Yuan L."/>
            <person name="Wang Z."/>
            <person name="Xia Z."/>
            <person name="Xiao L."/>
            <person name="Anderson O.D."/>
            <person name="Ouyang S."/>
            <person name="Liang Y."/>
            <person name="Zimin A.V."/>
            <person name="Pertea G."/>
            <person name="Qi P."/>
            <person name="Bennetzen J.L."/>
            <person name="Dai X."/>
            <person name="Dawson M.W."/>
            <person name="Muller H.G."/>
            <person name="Kugler K."/>
            <person name="Rivarola-Duarte L."/>
            <person name="Spannagl M."/>
            <person name="Mayer K.F.X."/>
            <person name="Lu F.H."/>
            <person name="Bevan M.W."/>
            <person name="Leroy P."/>
            <person name="Li P."/>
            <person name="You F.M."/>
            <person name="Sun Q."/>
            <person name="Liu Z."/>
            <person name="Lyons E."/>
            <person name="Wicker T."/>
            <person name="Salzberg S.L."/>
            <person name="Devos K.M."/>
            <person name="Dvorak J."/>
        </authorList>
    </citation>
    <scope>NUCLEOTIDE SEQUENCE [LARGE SCALE GENOMIC DNA]</scope>
    <source>
        <strain evidence="2">cv. AL8/78</strain>
    </source>
</reference>
<feature type="region of interest" description="Disordered" evidence="1">
    <location>
        <begin position="1"/>
        <end position="208"/>
    </location>
</feature>
<dbReference type="AlphaFoldDB" id="A0A453QYW9"/>
<reference evidence="3" key="2">
    <citation type="journal article" date="2017" name="Nat. Plants">
        <title>The Aegilops tauschii genome reveals multiple impacts of transposons.</title>
        <authorList>
            <person name="Zhao G."/>
            <person name="Zou C."/>
            <person name="Li K."/>
            <person name="Wang K."/>
            <person name="Li T."/>
            <person name="Gao L."/>
            <person name="Zhang X."/>
            <person name="Wang H."/>
            <person name="Yang Z."/>
            <person name="Liu X."/>
            <person name="Jiang W."/>
            <person name="Mao L."/>
            <person name="Kong X."/>
            <person name="Jiao Y."/>
            <person name="Jia J."/>
        </authorList>
    </citation>
    <scope>NUCLEOTIDE SEQUENCE [LARGE SCALE GENOMIC DNA]</scope>
    <source>
        <strain evidence="3">cv. AL8/78</strain>
    </source>
</reference>
<dbReference type="Proteomes" id="UP000015105">
    <property type="component" value="Chromosome 7D"/>
</dbReference>
<evidence type="ECO:0000313" key="2">
    <source>
        <dbReference type="EnsemblPlants" id="AET7Gv20373800.1"/>
    </source>
</evidence>
<accession>A0A453QYW9</accession>
<dbReference type="Gramene" id="AET7Gv20373800.1">
    <property type="protein sequence ID" value="AET7Gv20373800.1"/>
    <property type="gene ID" value="AET7Gv20373800"/>
</dbReference>
<reference evidence="2" key="4">
    <citation type="submission" date="2019-03" db="UniProtKB">
        <authorList>
            <consortium name="EnsemblPlants"/>
        </authorList>
    </citation>
    <scope>IDENTIFICATION</scope>
</reference>
<dbReference type="EnsemblPlants" id="AET7Gv20373800.1">
    <property type="protein sequence ID" value="AET7Gv20373800.1"/>
    <property type="gene ID" value="AET7Gv20373800"/>
</dbReference>
<organism evidence="2 3">
    <name type="scientific">Aegilops tauschii subsp. strangulata</name>
    <name type="common">Goatgrass</name>
    <dbReference type="NCBI Taxonomy" id="200361"/>
    <lineage>
        <taxon>Eukaryota</taxon>
        <taxon>Viridiplantae</taxon>
        <taxon>Streptophyta</taxon>
        <taxon>Embryophyta</taxon>
        <taxon>Tracheophyta</taxon>
        <taxon>Spermatophyta</taxon>
        <taxon>Magnoliopsida</taxon>
        <taxon>Liliopsida</taxon>
        <taxon>Poales</taxon>
        <taxon>Poaceae</taxon>
        <taxon>BOP clade</taxon>
        <taxon>Pooideae</taxon>
        <taxon>Triticodae</taxon>
        <taxon>Triticeae</taxon>
        <taxon>Triticinae</taxon>
        <taxon>Aegilops</taxon>
    </lineage>
</organism>
<feature type="compositionally biased region" description="Low complexity" evidence="1">
    <location>
        <begin position="145"/>
        <end position="174"/>
    </location>
</feature>
<evidence type="ECO:0000256" key="1">
    <source>
        <dbReference type="SAM" id="MobiDB-lite"/>
    </source>
</evidence>
<feature type="compositionally biased region" description="Polar residues" evidence="1">
    <location>
        <begin position="1"/>
        <end position="36"/>
    </location>
</feature>